<keyword evidence="1" id="KW-0238">DNA-binding</keyword>
<dbReference type="GO" id="GO:0006310">
    <property type="term" value="P:DNA recombination"/>
    <property type="evidence" value="ECO:0007669"/>
    <property type="project" value="UniProtKB-KW"/>
</dbReference>
<dbReference type="GO" id="GO:0003677">
    <property type="term" value="F:DNA binding"/>
    <property type="evidence" value="ECO:0007669"/>
    <property type="project" value="UniProtKB-KW"/>
</dbReference>
<evidence type="ECO:0000256" key="1">
    <source>
        <dbReference type="ARBA" id="ARBA00023125"/>
    </source>
</evidence>
<dbReference type="AlphaFoldDB" id="A0A419A4T7"/>
<evidence type="ECO:0000313" key="5">
    <source>
        <dbReference type="Proteomes" id="UP000283587"/>
    </source>
</evidence>
<reference evidence="5" key="1">
    <citation type="submission" date="2018-09" db="EMBL/GenBank/DDBJ databases">
        <title>Paracoccus onubensis nov. sp. a moderate halophilic bacterium isolated from Gruta de las Maravillas (Aracena, Spain).</title>
        <authorList>
            <person name="Jurado V."/>
            <person name="Gutierrez-Patricio S."/>
            <person name="Gonzalez-Pimentel J.L."/>
            <person name="Miller A.Z."/>
            <person name="Laiz L."/>
            <person name="Saiz-Jimenez C."/>
        </authorList>
    </citation>
    <scope>NUCLEOTIDE SEQUENCE [LARGE SCALE GENOMIC DNA]</scope>
    <source>
        <strain evidence="5">DSM 26381</strain>
    </source>
</reference>
<keyword evidence="2" id="KW-0233">DNA recombination</keyword>
<dbReference type="Pfam" id="PF00589">
    <property type="entry name" value="Phage_integrase"/>
    <property type="match status" value="1"/>
</dbReference>
<accession>A0A419A4T7</accession>
<dbReference type="Gene3D" id="1.10.150.130">
    <property type="match status" value="1"/>
</dbReference>
<evidence type="ECO:0000313" key="4">
    <source>
        <dbReference type="EMBL" id="RJL09455.1"/>
    </source>
</evidence>
<protein>
    <submittedName>
        <fullName evidence="4">Integrase</fullName>
    </submittedName>
</protein>
<dbReference type="PROSITE" id="PS51898">
    <property type="entry name" value="TYR_RECOMBINASE"/>
    <property type="match status" value="1"/>
</dbReference>
<dbReference type="Proteomes" id="UP000283587">
    <property type="component" value="Unassembled WGS sequence"/>
</dbReference>
<dbReference type="InterPro" id="IPR011010">
    <property type="entry name" value="DNA_brk_join_enz"/>
</dbReference>
<dbReference type="InterPro" id="IPR002104">
    <property type="entry name" value="Integrase_catalytic"/>
</dbReference>
<keyword evidence="5" id="KW-1185">Reference proteome</keyword>
<feature type="domain" description="Tyr recombinase" evidence="3">
    <location>
        <begin position="154"/>
        <end position="327"/>
    </location>
</feature>
<dbReference type="InterPro" id="IPR013762">
    <property type="entry name" value="Integrase-like_cat_sf"/>
</dbReference>
<dbReference type="GO" id="GO:0015074">
    <property type="term" value="P:DNA integration"/>
    <property type="evidence" value="ECO:0007669"/>
    <property type="project" value="InterPro"/>
</dbReference>
<dbReference type="EMBL" id="QZEW01000066">
    <property type="protein sequence ID" value="RJL09455.1"/>
    <property type="molecule type" value="Genomic_DNA"/>
</dbReference>
<organism evidence="4 5">
    <name type="scientific">Paracoccus siganidrum</name>
    <dbReference type="NCBI Taxonomy" id="1276757"/>
    <lineage>
        <taxon>Bacteria</taxon>
        <taxon>Pseudomonadati</taxon>
        <taxon>Pseudomonadota</taxon>
        <taxon>Alphaproteobacteria</taxon>
        <taxon>Rhodobacterales</taxon>
        <taxon>Paracoccaceae</taxon>
        <taxon>Paracoccus</taxon>
    </lineage>
</organism>
<name>A0A419A4T7_9RHOB</name>
<evidence type="ECO:0000256" key="2">
    <source>
        <dbReference type="ARBA" id="ARBA00023172"/>
    </source>
</evidence>
<gene>
    <name evidence="4" type="ORF">D3P05_14955</name>
</gene>
<comment type="caution">
    <text evidence="4">The sequence shown here is derived from an EMBL/GenBank/DDBJ whole genome shotgun (WGS) entry which is preliminary data.</text>
</comment>
<dbReference type="Gene3D" id="1.10.443.10">
    <property type="entry name" value="Intergrase catalytic core"/>
    <property type="match status" value="1"/>
</dbReference>
<dbReference type="SUPFAM" id="SSF56349">
    <property type="entry name" value="DNA breaking-rejoining enzymes"/>
    <property type="match status" value="1"/>
</dbReference>
<dbReference type="InterPro" id="IPR010998">
    <property type="entry name" value="Integrase_recombinase_N"/>
</dbReference>
<proteinExistence type="predicted"/>
<sequence length="332" mass="37813">MVKKKYLFSPKPGYIYVRVKGKHTRITAPEGTAEFDRQYWEILSGKNLEAATSWSALIKSYRASDRWTNLKALTREGYERVLLYIEEKNGAKDMTRVRRKDVIAAQQANLHRVRFANSIAAVMSVLCEHAIDIGWIRENPAKGVRKIATPKEKQKPHIPWTDEAVAKMRAEARPMPRLIFELGVGSVQRPGDLVEFCWGDYDGDSLTLRQNKTDKPLKLPCTPQLKAALDQARAALGVVPHPSRRILTGRKGDPLTYSGMAQMMRKERRRLGLEAYDQHAMRYRGVMELAWAGCDDDEIASYSGHASKAMIIKYAGEARQIMRAKQAWKKRQ</sequence>
<evidence type="ECO:0000259" key="3">
    <source>
        <dbReference type="PROSITE" id="PS51898"/>
    </source>
</evidence>
<dbReference type="OrthoDB" id="7510934at2"/>